<sequence length="469" mass="52914">METKPAVVVEPPDGNGLRKVVIDGKPAGKVWSHHELQKVLERARVAPDADIEWRGGSCMVWPAHSWGRRIAGTVMAVGFVATAAMCTWIGMKDSLDALTFAGRVTGFLFLFMAMVELVAFAAGFDFWRNHRKAYSGPILLLGAVVEFFVGSVLILMYIANRDRPSGELCLLLWIGIVVCASWSLWLLCRRRVWKVLRYPGRIAIGAIVSTVLVVTNLAYTQIYLPSMSRPLVQGSAEIGMPTLNREGTKMYLRVRLRLKNSGEVPVHILGSIYWIQLKLASDPKDRYRLLKPGELVKPPGQELSPAEEFSEDVVVEIANPGRQNYEAVTAQVEAYAFRQDRMTIDAAYKNSGEWRGKLKKEGKDEDPPGPPSPPKEKEYFRYQSAISQSSELLNLTRGRERVTVWWLYRRRPVVYVDVASPDNRKPLNLNDPKEQRRAVDRYGLAFVRGSMTQTPYTELLKEAQTHRPL</sequence>
<name>A0ABQ3TAD2_9ACTN</name>
<keyword evidence="2" id="KW-1133">Transmembrane helix</keyword>
<evidence type="ECO:0000313" key="3">
    <source>
        <dbReference type="EMBL" id="GHI76935.1"/>
    </source>
</evidence>
<organism evidence="3 4">
    <name type="scientific">Streptomyces spororaveus</name>
    <dbReference type="NCBI Taxonomy" id="284039"/>
    <lineage>
        <taxon>Bacteria</taxon>
        <taxon>Bacillati</taxon>
        <taxon>Actinomycetota</taxon>
        <taxon>Actinomycetes</taxon>
        <taxon>Kitasatosporales</taxon>
        <taxon>Streptomycetaceae</taxon>
        <taxon>Streptomyces</taxon>
    </lineage>
</organism>
<feature type="transmembrane region" description="Helical" evidence="2">
    <location>
        <begin position="103"/>
        <end position="126"/>
    </location>
</feature>
<proteinExistence type="predicted"/>
<protein>
    <recommendedName>
        <fullName evidence="5">DUF1109 domain-containing protein</fullName>
    </recommendedName>
</protein>
<accession>A0ABQ3TAD2</accession>
<evidence type="ECO:0000256" key="1">
    <source>
        <dbReference type="SAM" id="MobiDB-lite"/>
    </source>
</evidence>
<feature type="region of interest" description="Disordered" evidence="1">
    <location>
        <begin position="355"/>
        <end position="377"/>
    </location>
</feature>
<keyword evidence="2" id="KW-0812">Transmembrane</keyword>
<dbReference type="RefSeq" id="WP_202199082.1">
    <property type="nucleotide sequence ID" value="NZ_BAAATO010000047.1"/>
</dbReference>
<comment type="caution">
    <text evidence="3">The sequence shown here is derived from an EMBL/GenBank/DDBJ whole genome shotgun (WGS) entry which is preliminary data.</text>
</comment>
<evidence type="ECO:0008006" key="5">
    <source>
        <dbReference type="Google" id="ProtNLM"/>
    </source>
</evidence>
<keyword evidence="2" id="KW-0472">Membrane</keyword>
<gene>
    <name evidence="3" type="ORF">Sspor_24960</name>
</gene>
<reference evidence="4" key="1">
    <citation type="submission" date="2023-07" db="EMBL/GenBank/DDBJ databases">
        <title>Whole genome shotgun sequence of Streptomyces spororaveus NBRC 15456.</title>
        <authorList>
            <person name="Komaki H."/>
            <person name="Tamura T."/>
        </authorList>
    </citation>
    <scope>NUCLEOTIDE SEQUENCE [LARGE SCALE GENOMIC DNA]</scope>
    <source>
        <strain evidence="4">NBRC 15456</strain>
    </source>
</reference>
<feature type="transmembrane region" description="Helical" evidence="2">
    <location>
        <begin position="200"/>
        <end position="219"/>
    </location>
</feature>
<evidence type="ECO:0000256" key="2">
    <source>
        <dbReference type="SAM" id="Phobius"/>
    </source>
</evidence>
<feature type="compositionally biased region" description="Basic and acidic residues" evidence="1">
    <location>
        <begin position="355"/>
        <end position="366"/>
    </location>
</feature>
<evidence type="ECO:0000313" key="4">
    <source>
        <dbReference type="Proteomes" id="UP000608522"/>
    </source>
</evidence>
<feature type="transmembrane region" description="Helical" evidence="2">
    <location>
        <begin position="138"/>
        <end position="158"/>
    </location>
</feature>
<feature type="transmembrane region" description="Helical" evidence="2">
    <location>
        <begin position="70"/>
        <end position="91"/>
    </location>
</feature>
<feature type="transmembrane region" description="Helical" evidence="2">
    <location>
        <begin position="170"/>
        <end position="188"/>
    </location>
</feature>
<keyword evidence="4" id="KW-1185">Reference proteome</keyword>
<dbReference type="Proteomes" id="UP000608522">
    <property type="component" value="Unassembled WGS sequence"/>
</dbReference>
<dbReference type="EMBL" id="BNED01000005">
    <property type="protein sequence ID" value="GHI76935.1"/>
    <property type="molecule type" value="Genomic_DNA"/>
</dbReference>